<comment type="caution">
    <text evidence="7">The sequence shown here is derived from an EMBL/GenBank/DDBJ whole genome shotgun (WGS) entry which is preliminary data.</text>
</comment>
<evidence type="ECO:0000256" key="6">
    <source>
        <dbReference type="SAM" id="Phobius"/>
    </source>
</evidence>
<name>A0A2M8GMI1_9BACT</name>
<dbReference type="InterPro" id="IPR003798">
    <property type="entry name" value="DNA_recombination_RmuC"/>
</dbReference>
<comment type="similarity">
    <text evidence="2">Belongs to the RmuC family.</text>
</comment>
<accession>A0A2M8GMI1</accession>
<dbReference type="Proteomes" id="UP000229370">
    <property type="component" value="Unassembled WGS sequence"/>
</dbReference>
<evidence type="ECO:0000256" key="2">
    <source>
        <dbReference type="ARBA" id="ARBA00009840"/>
    </source>
</evidence>
<evidence type="ECO:0000256" key="1">
    <source>
        <dbReference type="ARBA" id="ARBA00003416"/>
    </source>
</evidence>
<keyword evidence="4" id="KW-0233">DNA recombination</keyword>
<feature type="coiled-coil region" evidence="5">
    <location>
        <begin position="43"/>
        <end position="88"/>
    </location>
</feature>
<evidence type="ECO:0000256" key="4">
    <source>
        <dbReference type="ARBA" id="ARBA00023172"/>
    </source>
</evidence>
<organism evidence="7 8">
    <name type="scientific">Candidatus Roizmanbacteria bacterium CG_4_8_14_3_um_filter_36_10</name>
    <dbReference type="NCBI Taxonomy" id="1974834"/>
    <lineage>
        <taxon>Bacteria</taxon>
        <taxon>Candidatus Roizmaniibacteriota</taxon>
    </lineage>
</organism>
<dbReference type="Pfam" id="PF02646">
    <property type="entry name" value="RmuC"/>
    <property type="match status" value="1"/>
</dbReference>
<evidence type="ECO:0000256" key="5">
    <source>
        <dbReference type="SAM" id="Coils"/>
    </source>
</evidence>
<proteinExistence type="inferred from homology"/>
<feature type="transmembrane region" description="Helical" evidence="6">
    <location>
        <begin position="6"/>
        <end position="27"/>
    </location>
</feature>
<reference evidence="8" key="1">
    <citation type="submission" date="2017-09" db="EMBL/GenBank/DDBJ databases">
        <title>Depth-based differentiation of microbial function through sediment-hosted aquifers and enrichment of novel symbionts in the deep terrestrial subsurface.</title>
        <authorList>
            <person name="Probst A.J."/>
            <person name="Ladd B."/>
            <person name="Jarett J.K."/>
            <person name="Geller-Mcgrath D.E."/>
            <person name="Sieber C.M.K."/>
            <person name="Emerson J.B."/>
            <person name="Anantharaman K."/>
            <person name="Thomas B.C."/>
            <person name="Malmstrom R."/>
            <person name="Stieglmeier M."/>
            <person name="Klingl A."/>
            <person name="Woyke T."/>
            <person name="Ryan C.M."/>
            <person name="Banfield J.F."/>
        </authorList>
    </citation>
    <scope>NUCLEOTIDE SEQUENCE [LARGE SCALE GENOMIC DNA]</scope>
</reference>
<gene>
    <name evidence="7" type="ORF">CO007_03005</name>
</gene>
<dbReference type="GO" id="GO:0006310">
    <property type="term" value="P:DNA recombination"/>
    <property type="evidence" value="ECO:0007669"/>
    <property type="project" value="UniProtKB-KW"/>
</dbReference>
<comment type="function">
    <text evidence="1">Involved in DNA recombination.</text>
</comment>
<dbReference type="EMBL" id="PFQK01000052">
    <property type="protein sequence ID" value="PJC81751.1"/>
    <property type="molecule type" value="Genomic_DNA"/>
</dbReference>
<keyword evidence="6" id="KW-0812">Transmembrane</keyword>
<evidence type="ECO:0000313" key="7">
    <source>
        <dbReference type="EMBL" id="PJC81751.1"/>
    </source>
</evidence>
<keyword evidence="6" id="KW-0472">Membrane</keyword>
<evidence type="ECO:0008006" key="9">
    <source>
        <dbReference type="Google" id="ProtNLM"/>
    </source>
</evidence>
<evidence type="ECO:0000313" key="8">
    <source>
        <dbReference type="Proteomes" id="UP000229370"/>
    </source>
</evidence>
<dbReference type="PANTHER" id="PTHR30563:SF0">
    <property type="entry name" value="DNA RECOMBINATION PROTEIN RMUC"/>
    <property type="match status" value="1"/>
</dbReference>
<dbReference type="AlphaFoldDB" id="A0A2M8GMI1"/>
<dbReference type="PANTHER" id="PTHR30563">
    <property type="entry name" value="DNA RECOMBINATION PROTEIN RMUC"/>
    <property type="match status" value="1"/>
</dbReference>
<keyword evidence="3 5" id="KW-0175">Coiled coil</keyword>
<evidence type="ECO:0000256" key="3">
    <source>
        <dbReference type="ARBA" id="ARBA00023054"/>
    </source>
</evidence>
<protein>
    <recommendedName>
        <fullName evidence="9">DNA recombination protein RmuC</fullName>
    </recommendedName>
</protein>
<sequence>MIVMITALISAIVVGVVIAYIVITFILPKLLKNASEQLLTIARENLGAEKQDIKTDLENKKSAFEKIAKDIKDLIERTENKLDVSDKERIGSFSKLKEAVENQAKVAEQLSVTTENLKRVLSNNQMRGQFGEQVAENLLKMSGFVRGVDYDFNKEQKSSGTRPDFIIYLPNKVKINVDVKFPYQSLQKMTETNDKATKNELEKMFARDVREKIKQVTTREYINPEGNTVDFVVMFIPNEMIFSYIYEKMNDLWVEAMKQKVVMAGPFSFTAILRLVRQAYDNFRYQKNVQKIIGYIKNFEVEFDKYNEEFLKIGERIESLSKQYNTVNSTRTNQLTKSIDKIKLEDSSRSNLLIKGEEN</sequence>
<keyword evidence="6" id="KW-1133">Transmembrane helix</keyword>